<comment type="caution">
    <text evidence="1">The sequence shown here is derived from an EMBL/GenBank/DDBJ whole genome shotgun (WGS) entry which is preliminary data.</text>
</comment>
<name>A0A9W8M1B3_9FUNG</name>
<dbReference type="OrthoDB" id="5513640at2759"/>
<reference evidence="1" key="1">
    <citation type="submission" date="2022-07" db="EMBL/GenBank/DDBJ databases">
        <title>Phylogenomic reconstructions and comparative analyses of Kickxellomycotina fungi.</title>
        <authorList>
            <person name="Reynolds N.K."/>
            <person name="Stajich J.E."/>
            <person name="Barry K."/>
            <person name="Grigoriev I.V."/>
            <person name="Crous P."/>
            <person name="Smith M.E."/>
        </authorList>
    </citation>
    <scope>NUCLEOTIDE SEQUENCE</scope>
    <source>
        <strain evidence="1">NRRL 1566</strain>
    </source>
</reference>
<gene>
    <name evidence="1" type="ORF">IWW36_001682</name>
</gene>
<dbReference type="EMBL" id="JANBUW010000025">
    <property type="protein sequence ID" value="KAJ2850713.1"/>
    <property type="molecule type" value="Genomic_DNA"/>
</dbReference>
<protein>
    <submittedName>
        <fullName evidence="1">Uncharacterized protein</fullName>
    </submittedName>
</protein>
<dbReference type="Proteomes" id="UP001139887">
    <property type="component" value="Unassembled WGS sequence"/>
</dbReference>
<keyword evidence="2" id="KW-1185">Reference proteome</keyword>
<evidence type="ECO:0000313" key="2">
    <source>
        <dbReference type="Proteomes" id="UP001139887"/>
    </source>
</evidence>
<dbReference type="AlphaFoldDB" id="A0A9W8M1B3"/>
<accession>A0A9W8M1B3</accession>
<sequence>MDLSAVSHMLWKTACSAWRWTKLTPHASPSNPPPQYSSTTFGLLQASYLHGCPITLAQQRCSLTLTDSLPMFTAIGTRRQISDLLHTMPAVLFCKTPSHTSNLVIELFHTLPSLPLLKLMQNSRAGLLNKMVALAAFCWRRLVSRVFSYERQLIIRSENTIAVSDQTPYLSIKAPQGIMLSEIAGLLDSNHGGLVDLTRNKELNIRIMGRSRSLSWLDDCVDSGNDPLFLLPPYQPCQSDLPPAYSM</sequence>
<evidence type="ECO:0000313" key="1">
    <source>
        <dbReference type="EMBL" id="KAJ2850713.1"/>
    </source>
</evidence>
<proteinExistence type="predicted"/>
<organism evidence="1 2">
    <name type="scientific">Coemansia brasiliensis</name>
    <dbReference type="NCBI Taxonomy" id="2650707"/>
    <lineage>
        <taxon>Eukaryota</taxon>
        <taxon>Fungi</taxon>
        <taxon>Fungi incertae sedis</taxon>
        <taxon>Zoopagomycota</taxon>
        <taxon>Kickxellomycotina</taxon>
        <taxon>Kickxellomycetes</taxon>
        <taxon>Kickxellales</taxon>
        <taxon>Kickxellaceae</taxon>
        <taxon>Coemansia</taxon>
    </lineage>
</organism>